<organism evidence="1 2">
    <name type="scientific">Phlebia brevispora</name>
    <dbReference type="NCBI Taxonomy" id="194682"/>
    <lineage>
        <taxon>Eukaryota</taxon>
        <taxon>Fungi</taxon>
        <taxon>Dikarya</taxon>
        <taxon>Basidiomycota</taxon>
        <taxon>Agaricomycotina</taxon>
        <taxon>Agaricomycetes</taxon>
        <taxon>Polyporales</taxon>
        <taxon>Meruliaceae</taxon>
        <taxon>Phlebia</taxon>
    </lineage>
</organism>
<dbReference type="EMBL" id="JANHOG010001538">
    <property type="protein sequence ID" value="KAJ3535443.1"/>
    <property type="molecule type" value="Genomic_DNA"/>
</dbReference>
<protein>
    <submittedName>
        <fullName evidence="1">Uncharacterized protein</fullName>
    </submittedName>
</protein>
<comment type="caution">
    <text evidence="1">The sequence shown here is derived from an EMBL/GenBank/DDBJ whole genome shotgun (WGS) entry which is preliminary data.</text>
</comment>
<name>A0ACC1SAJ6_9APHY</name>
<keyword evidence="2" id="KW-1185">Reference proteome</keyword>
<gene>
    <name evidence="1" type="ORF">NM688_g6976</name>
</gene>
<sequence>MDAAHFLDEDVPDPTDFPESAPGLRQLDDALRCRCIRTDMSDTADPKCPLCRSPVSEMQLRKNQAMEDAVKAWQEARSLVLNLVSEERRSRVASSQPSTSTSGTMPNTPRKKRKLTPRLDVIDDDIVEMSNLKKKGPASSTVPDAQTSSEAQPGIVKCPVCERLVPLKTVNDHIDQRCPSPTPSELERASAPKADGKEQWSKFFSVNAGKSPAVGSKSKKKGKAKWVILWNANRDASPARRKTVKQLRDELKKWEEAITEGKRKKAKEEDFDAAVHEETHKSMFALLTEKARQSTKGTKNKDTLLGVDSSEAEIPTSSQPSSSQQTNGSHGNTIVIDDE</sequence>
<accession>A0ACC1SAJ6</accession>
<evidence type="ECO:0000313" key="1">
    <source>
        <dbReference type="EMBL" id="KAJ3535443.1"/>
    </source>
</evidence>
<reference evidence="1" key="1">
    <citation type="submission" date="2022-07" db="EMBL/GenBank/DDBJ databases">
        <title>Genome Sequence of Phlebia brevispora.</title>
        <authorList>
            <person name="Buettner E."/>
        </authorList>
    </citation>
    <scope>NUCLEOTIDE SEQUENCE</scope>
    <source>
        <strain evidence="1">MPL23</strain>
    </source>
</reference>
<dbReference type="Proteomes" id="UP001148662">
    <property type="component" value="Unassembled WGS sequence"/>
</dbReference>
<evidence type="ECO:0000313" key="2">
    <source>
        <dbReference type="Proteomes" id="UP001148662"/>
    </source>
</evidence>
<proteinExistence type="predicted"/>